<reference evidence="1" key="1">
    <citation type="submission" date="2021-01" db="EMBL/GenBank/DDBJ databases">
        <authorList>
            <person name="Corre E."/>
            <person name="Pelletier E."/>
            <person name="Niang G."/>
            <person name="Scheremetjew M."/>
            <person name="Finn R."/>
            <person name="Kale V."/>
            <person name="Holt S."/>
            <person name="Cochrane G."/>
            <person name="Meng A."/>
            <person name="Brown T."/>
            <person name="Cohen L."/>
        </authorList>
    </citation>
    <scope>NUCLEOTIDE SEQUENCE</scope>
    <source>
        <strain evidence="1">B650</strain>
    </source>
</reference>
<accession>A0A7S2KSA7</accession>
<organism evidence="1">
    <name type="scientific">Leptocylindrus danicus</name>
    <dbReference type="NCBI Taxonomy" id="163516"/>
    <lineage>
        <taxon>Eukaryota</taxon>
        <taxon>Sar</taxon>
        <taxon>Stramenopiles</taxon>
        <taxon>Ochrophyta</taxon>
        <taxon>Bacillariophyta</taxon>
        <taxon>Coscinodiscophyceae</taxon>
        <taxon>Chaetocerotophycidae</taxon>
        <taxon>Leptocylindrales</taxon>
        <taxon>Leptocylindraceae</taxon>
        <taxon>Leptocylindrus</taxon>
    </lineage>
</organism>
<gene>
    <name evidence="1" type="ORF">LDAN0321_LOCUS11579</name>
</gene>
<evidence type="ECO:0000313" key="1">
    <source>
        <dbReference type="EMBL" id="CAD9585333.1"/>
    </source>
</evidence>
<name>A0A7S2KSA7_9STRA</name>
<protein>
    <submittedName>
        <fullName evidence="1">Uncharacterized protein</fullName>
    </submittedName>
</protein>
<proteinExistence type="predicted"/>
<dbReference type="AlphaFoldDB" id="A0A7S2KSA7"/>
<sequence length="169" mass="18346">MELMLCSFIDEDGGDDEEESCGGEFMLSSLLIEEACEDVIDSDSEEESCVDEVDADDETFLKSSESVEVEDTQAQVELCAMARGTKKKIQGGEVGFRNPDIWIADTGASCHLTADDAGAVNRKCVSSKVIVWKASGEMVGDLFTKNLGQSLFNTHTSVFSGVDEYLDML</sequence>
<dbReference type="EMBL" id="HBGY01017944">
    <property type="protein sequence ID" value="CAD9585333.1"/>
    <property type="molecule type" value="Transcribed_RNA"/>
</dbReference>